<name>A0ABU2M203_9ACTN</name>
<keyword evidence="1" id="KW-0547">Nucleotide-binding</keyword>
<proteinExistence type="predicted"/>
<keyword evidence="2" id="KW-1185">Reference proteome</keyword>
<sequence length="111" mass="12530">SLDDLNDDVIEGDLLAQTVLRHAADLEPGAQQRMTSTEWLHCLSQLYTGEEFRPMPKGWPTTGKVLSDRLKRLQPTLAARGVLIDSGRTREGRYIEMTRSPDTPPHEQQAF</sequence>
<accession>A0ABU2M203</accession>
<protein>
    <submittedName>
        <fullName evidence="1">ATP-binding protein</fullName>
    </submittedName>
</protein>
<feature type="non-terminal residue" evidence="1">
    <location>
        <position position="1"/>
    </location>
</feature>
<keyword evidence="1" id="KW-0067">ATP-binding</keyword>
<evidence type="ECO:0000313" key="1">
    <source>
        <dbReference type="EMBL" id="MDT0323891.1"/>
    </source>
</evidence>
<comment type="caution">
    <text evidence="1">The sequence shown here is derived from an EMBL/GenBank/DDBJ whole genome shotgun (WGS) entry which is preliminary data.</text>
</comment>
<dbReference type="Proteomes" id="UP001183420">
    <property type="component" value="Unassembled WGS sequence"/>
</dbReference>
<reference evidence="2" key="1">
    <citation type="submission" date="2023-07" db="EMBL/GenBank/DDBJ databases">
        <title>30 novel species of actinomycetes from the DSMZ collection.</title>
        <authorList>
            <person name="Nouioui I."/>
        </authorList>
    </citation>
    <scope>NUCLEOTIDE SEQUENCE [LARGE SCALE GENOMIC DNA]</scope>
    <source>
        <strain evidence="2">DSM 44918</strain>
    </source>
</reference>
<evidence type="ECO:0000313" key="2">
    <source>
        <dbReference type="Proteomes" id="UP001183420"/>
    </source>
</evidence>
<dbReference type="EMBL" id="JAVREM010000326">
    <property type="protein sequence ID" value="MDT0323891.1"/>
    <property type="molecule type" value="Genomic_DNA"/>
</dbReference>
<gene>
    <name evidence="1" type="ORF">RNC47_36910</name>
</gene>
<organism evidence="1 2">
    <name type="scientific">Streptomyces millisiae</name>
    <dbReference type="NCBI Taxonomy" id="3075542"/>
    <lineage>
        <taxon>Bacteria</taxon>
        <taxon>Bacillati</taxon>
        <taxon>Actinomycetota</taxon>
        <taxon>Actinomycetes</taxon>
        <taxon>Kitasatosporales</taxon>
        <taxon>Streptomycetaceae</taxon>
        <taxon>Streptomyces</taxon>
    </lineage>
</organism>
<dbReference type="GO" id="GO:0005524">
    <property type="term" value="F:ATP binding"/>
    <property type="evidence" value="ECO:0007669"/>
    <property type="project" value="UniProtKB-KW"/>
</dbReference>